<keyword evidence="4" id="KW-1185">Reference proteome</keyword>
<dbReference type="AlphaFoldDB" id="R7USD7"/>
<evidence type="ECO:0000313" key="4">
    <source>
        <dbReference type="Proteomes" id="UP000014760"/>
    </source>
</evidence>
<dbReference type="EMBL" id="AMQN01006518">
    <property type="status" value="NOT_ANNOTATED_CDS"/>
    <property type="molecule type" value="Genomic_DNA"/>
</dbReference>
<protein>
    <submittedName>
        <fullName evidence="2 3">Uncharacterized protein</fullName>
    </submittedName>
</protein>
<dbReference type="HOGENOM" id="CLU_1469566_0_0_1"/>
<evidence type="ECO:0000256" key="1">
    <source>
        <dbReference type="SAM" id="MobiDB-lite"/>
    </source>
</evidence>
<dbReference type="EMBL" id="KB298546">
    <property type="protein sequence ID" value="ELU09095.1"/>
    <property type="molecule type" value="Genomic_DNA"/>
</dbReference>
<reference evidence="4" key="1">
    <citation type="submission" date="2012-12" db="EMBL/GenBank/DDBJ databases">
        <authorList>
            <person name="Hellsten U."/>
            <person name="Grimwood J."/>
            <person name="Chapman J.A."/>
            <person name="Shapiro H."/>
            <person name="Aerts A."/>
            <person name="Otillar R.P."/>
            <person name="Terry A.Y."/>
            <person name="Boore J.L."/>
            <person name="Simakov O."/>
            <person name="Marletaz F."/>
            <person name="Cho S.-J."/>
            <person name="Edsinger-Gonzales E."/>
            <person name="Havlak P."/>
            <person name="Kuo D.-H."/>
            <person name="Larsson T."/>
            <person name="Lv J."/>
            <person name="Arendt D."/>
            <person name="Savage R."/>
            <person name="Osoegawa K."/>
            <person name="de Jong P."/>
            <person name="Lindberg D.R."/>
            <person name="Seaver E.C."/>
            <person name="Weisblat D.A."/>
            <person name="Putnam N.H."/>
            <person name="Grigoriev I.V."/>
            <person name="Rokhsar D.S."/>
        </authorList>
    </citation>
    <scope>NUCLEOTIDE SEQUENCE</scope>
    <source>
        <strain evidence="4">I ESC-2004</strain>
    </source>
</reference>
<dbReference type="EMBL" id="AMQN01006517">
    <property type="status" value="NOT_ANNOTATED_CDS"/>
    <property type="molecule type" value="Genomic_DNA"/>
</dbReference>
<dbReference type="Proteomes" id="UP000014760">
    <property type="component" value="Unassembled WGS sequence"/>
</dbReference>
<evidence type="ECO:0000313" key="3">
    <source>
        <dbReference type="EnsemblMetazoa" id="CapteP200099"/>
    </source>
</evidence>
<gene>
    <name evidence="2" type="ORF">CAPTEDRAFT_200099</name>
</gene>
<dbReference type="EnsemblMetazoa" id="CapteT200099">
    <property type="protein sequence ID" value="CapteP200099"/>
    <property type="gene ID" value="CapteG200099"/>
</dbReference>
<sequence>MRRYEKELGKGGEKEGDKRNKDPLRSNRGEKHEAEIRVEKVGVSSAMAFNMRQEAQSLIPKKHLRCIAICGCLESMNSPEVLVTMDTCLTASRRNEIWWNVDLEFLGKLEKLQRVVIFMRQSVCFGVFTSIDFKPRHHKKEAPRRLQQMMLLVKQLTSQFIQSATTSYDASPQIDKTRTLLECN</sequence>
<reference evidence="3" key="3">
    <citation type="submission" date="2015-06" db="UniProtKB">
        <authorList>
            <consortium name="EnsemblMetazoa"/>
        </authorList>
    </citation>
    <scope>IDENTIFICATION</scope>
</reference>
<name>R7USD7_CAPTE</name>
<reference evidence="2 4" key="2">
    <citation type="journal article" date="2013" name="Nature">
        <title>Insights into bilaterian evolution from three spiralian genomes.</title>
        <authorList>
            <person name="Simakov O."/>
            <person name="Marletaz F."/>
            <person name="Cho S.J."/>
            <person name="Edsinger-Gonzales E."/>
            <person name="Havlak P."/>
            <person name="Hellsten U."/>
            <person name="Kuo D.H."/>
            <person name="Larsson T."/>
            <person name="Lv J."/>
            <person name="Arendt D."/>
            <person name="Savage R."/>
            <person name="Osoegawa K."/>
            <person name="de Jong P."/>
            <person name="Grimwood J."/>
            <person name="Chapman J.A."/>
            <person name="Shapiro H."/>
            <person name="Aerts A."/>
            <person name="Otillar R.P."/>
            <person name="Terry A.Y."/>
            <person name="Boore J.L."/>
            <person name="Grigoriev I.V."/>
            <person name="Lindberg D.R."/>
            <person name="Seaver E.C."/>
            <person name="Weisblat D.A."/>
            <person name="Putnam N.H."/>
            <person name="Rokhsar D.S."/>
        </authorList>
    </citation>
    <scope>NUCLEOTIDE SEQUENCE</scope>
    <source>
        <strain evidence="2 4">I ESC-2004</strain>
    </source>
</reference>
<organism evidence="2">
    <name type="scientific">Capitella teleta</name>
    <name type="common">Polychaete worm</name>
    <dbReference type="NCBI Taxonomy" id="283909"/>
    <lineage>
        <taxon>Eukaryota</taxon>
        <taxon>Metazoa</taxon>
        <taxon>Spiralia</taxon>
        <taxon>Lophotrochozoa</taxon>
        <taxon>Annelida</taxon>
        <taxon>Polychaeta</taxon>
        <taxon>Sedentaria</taxon>
        <taxon>Scolecida</taxon>
        <taxon>Capitellidae</taxon>
        <taxon>Capitella</taxon>
    </lineage>
</organism>
<proteinExistence type="predicted"/>
<feature type="region of interest" description="Disordered" evidence="1">
    <location>
        <begin position="1"/>
        <end position="32"/>
    </location>
</feature>
<accession>R7USD7</accession>
<evidence type="ECO:0000313" key="2">
    <source>
        <dbReference type="EMBL" id="ELU09095.1"/>
    </source>
</evidence>